<feature type="chain" id="PRO_5035170914" description="VWFA domain-containing protein" evidence="7">
    <location>
        <begin position="27"/>
        <end position="637"/>
    </location>
</feature>
<dbReference type="PANTHER" id="PTHR35007">
    <property type="entry name" value="INTEGRAL MEMBRANE PROTEIN-RELATED"/>
    <property type="match status" value="1"/>
</dbReference>
<keyword evidence="7" id="KW-0732">Signal</keyword>
<dbReference type="PANTHER" id="PTHR35007:SF1">
    <property type="entry name" value="PILUS ASSEMBLY PROTEIN"/>
    <property type="match status" value="1"/>
</dbReference>
<dbReference type="AlphaFoldDB" id="A0A8J3A6X1"/>
<dbReference type="Gene3D" id="1.20.81.30">
    <property type="entry name" value="Type II secretion system (T2SS), domain F"/>
    <property type="match status" value="1"/>
</dbReference>
<gene>
    <name evidence="9" type="ORF">GCM10011354_11030</name>
</gene>
<dbReference type="InterPro" id="IPR042094">
    <property type="entry name" value="T2SS_GspF_sf"/>
</dbReference>
<evidence type="ECO:0000256" key="1">
    <source>
        <dbReference type="ARBA" id="ARBA00004651"/>
    </source>
</evidence>
<keyword evidence="5 6" id="KW-0472">Membrane</keyword>
<evidence type="ECO:0000259" key="8">
    <source>
        <dbReference type="PROSITE" id="PS50234"/>
    </source>
</evidence>
<evidence type="ECO:0000313" key="10">
    <source>
        <dbReference type="Proteomes" id="UP000650511"/>
    </source>
</evidence>
<sequence>MRPARWRLVPIALLVGVIALPVTASAAEQGETAGTDAELRIEAADVAAHPLVELTVAVPAGGGEVLTADAFAVAEAGEDREIISVDLAGTADLEVVLLLDVTGSMAGEPLTAAQGAATSFLEQLPADARVALVTYDTQATVVSDFDATREAQQVTIAELQAGGSTAMYDAVATATELFPGDDPDAARTIVLLTDGEDNASARTLDATRDLLVERGVTLHGVAYRTAFSDHDALRTMTDATDGALKAANDAAALTAVYEELASELTSRYTLAYDSAAHGTTVVALSVAVDGARLDTERSFDLPAAPEPAAAPESAVSTVVVEAGVGRTVLYGGLAAWFVALTTIGVIVGLPRLRRSQIAGAAHRARGDHGGLGDLANRATLFADRSLQRHDAGSGLNQALERAGVNLRPGEFLVLAVSLGVTGAILGTLLANVVLGVLLGVLVGLGARAVLNVKATKRQAAFGDQLGDTLQLLSGSLRAGYSLMQAVDSVAREAESPAAEEFNRLVVETRLGRDMNEALHALGERMQSQDFSWVAQAIAINREVGGDLANVLDTVAETIRERNQIRRQVKSLSAEGRMSTYVLIALPFVVSLLLSLVNPGYMSELYAGGVVGWLVIGIALTMITIGALWMRALVKFRF</sequence>
<evidence type="ECO:0000313" key="9">
    <source>
        <dbReference type="EMBL" id="GGI04825.1"/>
    </source>
</evidence>
<dbReference type="InterPro" id="IPR018076">
    <property type="entry name" value="T2SS_GspF_dom"/>
</dbReference>
<feature type="signal peptide" evidence="7">
    <location>
        <begin position="1"/>
        <end position="26"/>
    </location>
</feature>
<dbReference type="Proteomes" id="UP000650511">
    <property type="component" value="Unassembled WGS sequence"/>
</dbReference>
<comment type="subcellular location">
    <subcellularLocation>
        <location evidence="1">Cell membrane</location>
        <topology evidence="1">Multi-pass membrane protein</topology>
    </subcellularLocation>
</comment>
<dbReference type="PROSITE" id="PS50234">
    <property type="entry name" value="VWFA"/>
    <property type="match status" value="1"/>
</dbReference>
<dbReference type="EMBL" id="BMHA01000003">
    <property type="protein sequence ID" value="GGI04825.1"/>
    <property type="molecule type" value="Genomic_DNA"/>
</dbReference>
<keyword evidence="10" id="KW-1185">Reference proteome</keyword>
<feature type="transmembrane region" description="Helical" evidence="6">
    <location>
        <begin position="432"/>
        <end position="450"/>
    </location>
</feature>
<dbReference type="RefSeq" id="WP_130649798.1">
    <property type="nucleotide sequence ID" value="NZ_BMHA01000003.1"/>
</dbReference>
<feature type="transmembrane region" description="Helical" evidence="6">
    <location>
        <begin position="328"/>
        <end position="349"/>
    </location>
</feature>
<dbReference type="Gene3D" id="3.40.50.410">
    <property type="entry name" value="von Willebrand factor, type A domain"/>
    <property type="match status" value="1"/>
</dbReference>
<keyword evidence="2" id="KW-1003">Cell membrane</keyword>
<feature type="transmembrane region" description="Helical" evidence="6">
    <location>
        <begin position="609"/>
        <end position="629"/>
    </location>
</feature>
<evidence type="ECO:0000256" key="5">
    <source>
        <dbReference type="ARBA" id="ARBA00023136"/>
    </source>
</evidence>
<reference evidence="9" key="2">
    <citation type="submission" date="2020-09" db="EMBL/GenBank/DDBJ databases">
        <authorList>
            <person name="Sun Q."/>
            <person name="Zhou Y."/>
        </authorList>
    </citation>
    <scope>NUCLEOTIDE SEQUENCE</scope>
    <source>
        <strain evidence="9">CGMCC 1.14988</strain>
    </source>
</reference>
<feature type="domain" description="VWFA" evidence="8">
    <location>
        <begin position="94"/>
        <end position="260"/>
    </location>
</feature>
<dbReference type="Pfam" id="PF00482">
    <property type="entry name" value="T2SSF"/>
    <property type="match status" value="1"/>
</dbReference>
<proteinExistence type="predicted"/>
<evidence type="ECO:0000256" key="7">
    <source>
        <dbReference type="SAM" id="SignalP"/>
    </source>
</evidence>
<name>A0A8J3A6X1_9ACTN</name>
<dbReference type="OrthoDB" id="3170630at2"/>
<accession>A0A8J3A6X1</accession>
<dbReference type="Pfam" id="PF13519">
    <property type="entry name" value="VWA_2"/>
    <property type="match status" value="1"/>
</dbReference>
<evidence type="ECO:0000256" key="6">
    <source>
        <dbReference type="SAM" id="Phobius"/>
    </source>
</evidence>
<dbReference type="InterPro" id="IPR036465">
    <property type="entry name" value="vWFA_dom_sf"/>
</dbReference>
<keyword evidence="3 6" id="KW-0812">Transmembrane</keyword>
<evidence type="ECO:0000256" key="4">
    <source>
        <dbReference type="ARBA" id="ARBA00022989"/>
    </source>
</evidence>
<dbReference type="CDD" id="cd00198">
    <property type="entry name" value="vWFA"/>
    <property type="match status" value="1"/>
</dbReference>
<evidence type="ECO:0000256" key="2">
    <source>
        <dbReference type="ARBA" id="ARBA00022475"/>
    </source>
</evidence>
<dbReference type="InterPro" id="IPR002035">
    <property type="entry name" value="VWF_A"/>
</dbReference>
<dbReference type="SMART" id="SM00327">
    <property type="entry name" value="VWA"/>
    <property type="match status" value="1"/>
</dbReference>
<protein>
    <recommendedName>
        <fullName evidence="8">VWFA domain-containing protein</fullName>
    </recommendedName>
</protein>
<dbReference type="SUPFAM" id="SSF53300">
    <property type="entry name" value="vWA-like"/>
    <property type="match status" value="1"/>
</dbReference>
<keyword evidence="4 6" id="KW-1133">Transmembrane helix</keyword>
<dbReference type="GO" id="GO:0005886">
    <property type="term" value="C:plasma membrane"/>
    <property type="evidence" value="ECO:0007669"/>
    <property type="project" value="UniProtKB-SubCell"/>
</dbReference>
<reference evidence="9" key="1">
    <citation type="journal article" date="2014" name="Int. J. Syst. Evol. Microbiol.">
        <title>Complete genome sequence of Corynebacterium casei LMG S-19264T (=DSM 44701T), isolated from a smear-ripened cheese.</title>
        <authorList>
            <consortium name="US DOE Joint Genome Institute (JGI-PGF)"/>
            <person name="Walter F."/>
            <person name="Albersmeier A."/>
            <person name="Kalinowski J."/>
            <person name="Ruckert C."/>
        </authorList>
    </citation>
    <scope>NUCLEOTIDE SEQUENCE</scope>
    <source>
        <strain evidence="9">CGMCC 1.14988</strain>
    </source>
</reference>
<organism evidence="9 10">
    <name type="scientific">Egicoccus halophilus</name>
    <dbReference type="NCBI Taxonomy" id="1670830"/>
    <lineage>
        <taxon>Bacteria</taxon>
        <taxon>Bacillati</taxon>
        <taxon>Actinomycetota</taxon>
        <taxon>Nitriliruptoria</taxon>
        <taxon>Egicoccales</taxon>
        <taxon>Egicoccaceae</taxon>
        <taxon>Egicoccus</taxon>
    </lineage>
</organism>
<comment type="caution">
    <text evidence="9">The sequence shown here is derived from an EMBL/GenBank/DDBJ whole genome shotgun (WGS) entry which is preliminary data.</text>
</comment>
<feature type="transmembrane region" description="Helical" evidence="6">
    <location>
        <begin position="579"/>
        <end position="597"/>
    </location>
</feature>
<feature type="transmembrane region" description="Helical" evidence="6">
    <location>
        <begin position="409"/>
        <end position="426"/>
    </location>
</feature>
<evidence type="ECO:0000256" key="3">
    <source>
        <dbReference type="ARBA" id="ARBA00022692"/>
    </source>
</evidence>